<evidence type="ECO:0000256" key="4">
    <source>
        <dbReference type="ARBA" id="ARBA00022833"/>
    </source>
</evidence>
<keyword evidence="7" id="KW-0804">Transcription</keyword>
<keyword evidence="8" id="KW-0675">Receptor</keyword>
<dbReference type="SMART" id="SM00399">
    <property type="entry name" value="ZnF_C4"/>
    <property type="match status" value="1"/>
</dbReference>
<gene>
    <name evidence="12" type="ORF">ALC62_08201</name>
</gene>
<evidence type="ECO:0000313" key="13">
    <source>
        <dbReference type="Proteomes" id="UP000078542"/>
    </source>
</evidence>
<keyword evidence="6" id="KW-0238">DNA-binding</keyword>
<feature type="domain" description="Nuclear receptor" evidence="11">
    <location>
        <begin position="174"/>
        <end position="309"/>
    </location>
</feature>
<feature type="compositionally biased region" description="Polar residues" evidence="10">
    <location>
        <begin position="396"/>
        <end position="433"/>
    </location>
</feature>
<dbReference type="STRING" id="456900.A0A195CJR8"/>
<feature type="region of interest" description="Disordered" evidence="10">
    <location>
        <begin position="537"/>
        <end position="590"/>
    </location>
</feature>
<comment type="subcellular location">
    <subcellularLocation>
        <location evidence="1">Nucleus</location>
    </subcellularLocation>
</comment>
<evidence type="ECO:0000256" key="1">
    <source>
        <dbReference type="ARBA" id="ARBA00004123"/>
    </source>
</evidence>
<proteinExistence type="predicted"/>
<dbReference type="InterPro" id="IPR013088">
    <property type="entry name" value="Znf_NHR/GATA"/>
</dbReference>
<evidence type="ECO:0000313" key="12">
    <source>
        <dbReference type="EMBL" id="KYN00975.1"/>
    </source>
</evidence>
<dbReference type="SUPFAM" id="SSF57716">
    <property type="entry name" value="Glucocorticoid receptor-like (DNA-binding domain)"/>
    <property type="match status" value="2"/>
</dbReference>
<feature type="compositionally biased region" description="Basic and acidic residues" evidence="10">
    <location>
        <begin position="572"/>
        <end position="583"/>
    </location>
</feature>
<evidence type="ECO:0000256" key="5">
    <source>
        <dbReference type="ARBA" id="ARBA00023015"/>
    </source>
</evidence>
<evidence type="ECO:0000256" key="3">
    <source>
        <dbReference type="ARBA" id="ARBA00022771"/>
    </source>
</evidence>
<sequence length="606" mass="66280">MSSTHFFGAVLQGTPRTPVGGERLDKHEALSDGPSAVLSGPSTDPAHTLALPPQRAAARRERAGMVCGGGALHACSRAIDQPSPPVSPPHNPVLSRSSFIERNAIESASSCLSLSLFSFLSSPVDMRSHNPRWQLPYTESRQTASTHLGLVITAANGTTARTSERGKKPFSRMNQQCRVCDEPAAGFHFGAFTCEGCKKGRHVDALTESSLDYFPGEGVVNLLNPYDRVRTTDQSPQRKNRDLFFSSGGVGRHNSETSFFGRTYNNPTNVTACKNGGKCIINKRNRTACKACRLKKCLDVGMSKSSSRYGRRSNWFKITYFSDQMRRNANPNEIASLRSSGLTSFRLSYPPENDGEINNGASTNRTNRLILTTWLYIINSICPQLPSITTPPPTSREVSSSPQDNHSPRQQSPSAETSITFTQGTSFHSSDSYRSPIPAESMSRNNTRNADGSESESNDDDHRDIQSRSSSSRSPFTPTRTNEQDPPIPRVSINGMLMLTGQHHPLLFSGGMFTSGSHSLPAPWRYNNLLLVNSDNSNSASDEPIDLSMRTSGSPSRSRESPEKEEKEEEQNEKNDRSPKEETTAYPLDLTLSAGTSLTANCFVGS</sequence>
<protein>
    <submittedName>
        <fullName evidence="12">Knirps-related protein</fullName>
    </submittedName>
</protein>
<keyword evidence="5" id="KW-0805">Transcription regulation</keyword>
<dbReference type="EMBL" id="KQ977642">
    <property type="protein sequence ID" value="KYN00975.1"/>
    <property type="molecule type" value="Genomic_DNA"/>
</dbReference>
<dbReference type="PROSITE" id="PS51030">
    <property type="entry name" value="NUCLEAR_REC_DBD_2"/>
    <property type="match status" value="1"/>
</dbReference>
<evidence type="ECO:0000256" key="9">
    <source>
        <dbReference type="ARBA" id="ARBA00023242"/>
    </source>
</evidence>
<evidence type="ECO:0000256" key="6">
    <source>
        <dbReference type="ARBA" id="ARBA00023125"/>
    </source>
</evidence>
<dbReference type="Proteomes" id="UP000078542">
    <property type="component" value="Unassembled WGS sequence"/>
</dbReference>
<evidence type="ECO:0000256" key="10">
    <source>
        <dbReference type="SAM" id="MobiDB-lite"/>
    </source>
</evidence>
<dbReference type="Pfam" id="PF00105">
    <property type="entry name" value="zf-C4"/>
    <property type="match status" value="2"/>
</dbReference>
<dbReference type="InterPro" id="IPR001628">
    <property type="entry name" value="Znf_hrmn_rcpt"/>
</dbReference>
<reference evidence="12 13" key="1">
    <citation type="submission" date="2016-03" db="EMBL/GenBank/DDBJ databases">
        <title>Cyphomyrmex costatus WGS genome.</title>
        <authorList>
            <person name="Nygaard S."/>
            <person name="Hu H."/>
            <person name="Boomsma J."/>
            <person name="Zhang G."/>
        </authorList>
    </citation>
    <scope>NUCLEOTIDE SEQUENCE [LARGE SCALE GENOMIC DNA]</scope>
    <source>
        <strain evidence="12">MS0001</strain>
        <tissue evidence="12">Whole body</tissue>
    </source>
</reference>
<feature type="compositionally biased region" description="Polar residues" evidence="10">
    <location>
        <begin position="442"/>
        <end position="452"/>
    </location>
</feature>
<feature type="region of interest" description="Disordered" evidence="10">
    <location>
        <begin position="1"/>
        <end position="23"/>
    </location>
</feature>
<dbReference type="PRINTS" id="PR00047">
    <property type="entry name" value="STROIDFINGER"/>
</dbReference>
<dbReference type="GO" id="GO:0003700">
    <property type="term" value="F:DNA-binding transcription factor activity"/>
    <property type="evidence" value="ECO:0007669"/>
    <property type="project" value="InterPro"/>
</dbReference>
<dbReference type="Gene3D" id="3.30.50.10">
    <property type="entry name" value="Erythroid Transcription Factor GATA-1, subunit A"/>
    <property type="match status" value="1"/>
</dbReference>
<keyword evidence="3" id="KW-0863">Zinc-finger</keyword>
<dbReference type="PANTHER" id="PTHR48092">
    <property type="entry name" value="KNIRPS-RELATED PROTEIN-RELATED"/>
    <property type="match status" value="1"/>
</dbReference>
<evidence type="ECO:0000259" key="11">
    <source>
        <dbReference type="PROSITE" id="PS51030"/>
    </source>
</evidence>
<evidence type="ECO:0000256" key="8">
    <source>
        <dbReference type="ARBA" id="ARBA00023170"/>
    </source>
</evidence>
<keyword evidence="13" id="KW-1185">Reference proteome</keyword>
<dbReference type="AlphaFoldDB" id="A0A195CJR8"/>
<accession>A0A195CJR8</accession>
<evidence type="ECO:0000256" key="7">
    <source>
        <dbReference type="ARBA" id="ARBA00023163"/>
    </source>
</evidence>
<organism evidence="12 13">
    <name type="scientific">Cyphomyrmex costatus</name>
    <dbReference type="NCBI Taxonomy" id="456900"/>
    <lineage>
        <taxon>Eukaryota</taxon>
        <taxon>Metazoa</taxon>
        <taxon>Ecdysozoa</taxon>
        <taxon>Arthropoda</taxon>
        <taxon>Hexapoda</taxon>
        <taxon>Insecta</taxon>
        <taxon>Pterygota</taxon>
        <taxon>Neoptera</taxon>
        <taxon>Endopterygota</taxon>
        <taxon>Hymenoptera</taxon>
        <taxon>Apocrita</taxon>
        <taxon>Aculeata</taxon>
        <taxon>Formicoidea</taxon>
        <taxon>Formicidae</taxon>
        <taxon>Myrmicinae</taxon>
        <taxon>Cyphomyrmex</taxon>
    </lineage>
</organism>
<dbReference type="GO" id="GO:0008270">
    <property type="term" value="F:zinc ion binding"/>
    <property type="evidence" value="ECO:0007669"/>
    <property type="project" value="UniProtKB-KW"/>
</dbReference>
<feature type="region of interest" description="Disordered" evidence="10">
    <location>
        <begin position="230"/>
        <end position="249"/>
    </location>
</feature>
<dbReference type="InterPro" id="IPR050200">
    <property type="entry name" value="Nuclear_hormone_rcpt_NR3"/>
</dbReference>
<feature type="region of interest" description="Disordered" evidence="10">
    <location>
        <begin position="387"/>
        <end position="491"/>
    </location>
</feature>
<name>A0A195CJR8_9HYME</name>
<keyword evidence="4" id="KW-0862">Zinc</keyword>
<dbReference type="GO" id="GO:0043565">
    <property type="term" value="F:sequence-specific DNA binding"/>
    <property type="evidence" value="ECO:0007669"/>
    <property type="project" value="InterPro"/>
</dbReference>
<evidence type="ECO:0000256" key="2">
    <source>
        <dbReference type="ARBA" id="ARBA00022723"/>
    </source>
</evidence>
<keyword evidence="2" id="KW-0479">Metal-binding</keyword>
<dbReference type="GO" id="GO:0005634">
    <property type="term" value="C:nucleus"/>
    <property type="evidence" value="ECO:0007669"/>
    <property type="project" value="UniProtKB-SubCell"/>
</dbReference>
<keyword evidence="9" id="KW-0539">Nucleus</keyword>